<dbReference type="AlphaFoldDB" id="A0A3B0CCK3"/>
<evidence type="ECO:0000256" key="3">
    <source>
        <dbReference type="ARBA" id="ARBA00023163"/>
    </source>
</evidence>
<dbReference type="SUPFAM" id="SSF46689">
    <property type="entry name" value="Homeodomain-like"/>
    <property type="match status" value="2"/>
</dbReference>
<dbReference type="SMART" id="SM00342">
    <property type="entry name" value="HTH_ARAC"/>
    <property type="match status" value="1"/>
</dbReference>
<dbReference type="SUPFAM" id="SSF51215">
    <property type="entry name" value="Regulatory protein AraC"/>
    <property type="match status" value="1"/>
</dbReference>
<evidence type="ECO:0000256" key="2">
    <source>
        <dbReference type="ARBA" id="ARBA00023125"/>
    </source>
</evidence>
<dbReference type="GO" id="GO:0003700">
    <property type="term" value="F:DNA-binding transcription factor activity"/>
    <property type="evidence" value="ECO:0007669"/>
    <property type="project" value="InterPro"/>
</dbReference>
<keyword evidence="1" id="KW-0805">Transcription regulation</keyword>
<feature type="domain" description="HTH araC/xylS-type" evidence="4">
    <location>
        <begin position="196"/>
        <end position="294"/>
    </location>
</feature>
<accession>A0A3B0CCK3</accession>
<evidence type="ECO:0000313" key="6">
    <source>
        <dbReference type="Proteomes" id="UP000282311"/>
    </source>
</evidence>
<dbReference type="Pfam" id="PF02311">
    <property type="entry name" value="AraC_binding"/>
    <property type="match status" value="1"/>
</dbReference>
<dbReference type="GO" id="GO:0043565">
    <property type="term" value="F:sequence-specific DNA binding"/>
    <property type="evidence" value="ECO:0007669"/>
    <property type="project" value="InterPro"/>
</dbReference>
<keyword evidence="6" id="KW-1185">Reference proteome</keyword>
<sequence>MCSTGGTMLVFEHCPYLDLDRSPITIEICYDHSRGFKQLFHFHPGIEIIYVHAGVGSLVVEQTIHEVKPGTLIFMKPFQPHYLKLQISPTQPYVRTLIKYDVAYFAEYLKAFPSIAQFHDYICGDPAGLQVQYMSEREPLERFLAEHKERLQRSPMCSPMEGNALFLIALLHFLYPLWQKGEPDRQPKRAEVPVVVRMMDWINENYDKEFQLESLAQAVHLSPNHASGLFRKATGKTITEFIIDRRLKQACILLKTTTRSVQEIGEKSGWPNFNYFCNIFKKRMGVTPKQYRNI</sequence>
<dbReference type="InterPro" id="IPR020449">
    <property type="entry name" value="Tscrpt_reg_AraC-type_HTH"/>
</dbReference>
<gene>
    <name evidence="5" type="ORF">D7M11_18000</name>
</gene>
<keyword evidence="3" id="KW-0804">Transcription</keyword>
<dbReference type="PROSITE" id="PS01124">
    <property type="entry name" value="HTH_ARAC_FAMILY_2"/>
    <property type="match status" value="1"/>
</dbReference>
<dbReference type="PRINTS" id="PR00032">
    <property type="entry name" value="HTHARAC"/>
</dbReference>
<evidence type="ECO:0000256" key="1">
    <source>
        <dbReference type="ARBA" id="ARBA00023015"/>
    </source>
</evidence>
<dbReference type="PANTHER" id="PTHR43280:SF34">
    <property type="entry name" value="ARAC-FAMILY TRANSCRIPTIONAL REGULATOR"/>
    <property type="match status" value="1"/>
</dbReference>
<reference evidence="5 6" key="1">
    <citation type="journal article" date="2007" name="Int. J. Syst. Evol. Microbiol.">
        <title>Paenibacillus ginsengarvi sp. nov., isolated from soil from ginseng cultivation.</title>
        <authorList>
            <person name="Yoon M.H."/>
            <person name="Ten L.N."/>
            <person name="Im W.T."/>
        </authorList>
    </citation>
    <scope>NUCLEOTIDE SEQUENCE [LARGE SCALE GENOMIC DNA]</scope>
    <source>
        <strain evidence="5 6">KCTC 13059</strain>
    </source>
</reference>
<dbReference type="InterPro" id="IPR014710">
    <property type="entry name" value="RmlC-like_jellyroll"/>
</dbReference>
<dbReference type="InterPro" id="IPR018060">
    <property type="entry name" value="HTH_AraC"/>
</dbReference>
<dbReference type="Pfam" id="PF12833">
    <property type="entry name" value="HTH_18"/>
    <property type="match status" value="1"/>
</dbReference>
<proteinExistence type="predicted"/>
<dbReference type="InterPro" id="IPR003313">
    <property type="entry name" value="AraC-bd"/>
</dbReference>
<dbReference type="InterPro" id="IPR009057">
    <property type="entry name" value="Homeodomain-like_sf"/>
</dbReference>
<dbReference type="Proteomes" id="UP000282311">
    <property type="component" value="Unassembled WGS sequence"/>
</dbReference>
<name>A0A3B0CCK3_9BACL</name>
<dbReference type="EMBL" id="RBAH01000012">
    <property type="protein sequence ID" value="RKN82234.1"/>
    <property type="molecule type" value="Genomic_DNA"/>
</dbReference>
<evidence type="ECO:0000259" key="4">
    <source>
        <dbReference type="PROSITE" id="PS01124"/>
    </source>
</evidence>
<comment type="caution">
    <text evidence="5">The sequence shown here is derived from an EMBL/GenBank/DDBJ whole genome shotgun (WGS) entry which is preliminary data.</text>
</comment>
<dbReference type="InterPro" id="IPR037923">
    <property type="entry name" value="HTH-like"/>
</dbReference>
<dbReference type="Gene3D" id="2.60.120.10">
    <property type="entry name" value="Jelly Rolls"/>
    <property type="match status" value="1"/>
</dbReference>
<protein>
    <submittedName>
        <fullName evidence="5">AraC family transcriptional regulator</fullName>
    </submittedName>
</protein>
<dbReference type="PANTHER" id="PTHR43280">
    <property type="entry name" value="ARAC-FAMILY TRANSCRIPTIONAL REGULATOR"/>
    <property type="match status" value="1"/>
</dbReference>
<evidence type="ECO:0000313" key="5">
    <source>
        <dbReference type="EMBL" id="RKN82234.1"/>
    </source>
</evidence>
<keyword evidence="2" id="KW-0238">DNA-binding</keyword>
<dbReference type="Gene3D" id="1.10.10.60">
    <property type="entry name" value="Homeodomain-like"/>
    <property type="match status" value="2"/>
</dbReference>
<organism evidence="5 6">
    <name type="scientific">Paenibacillus ginsengarvi</name>
    <dbReference type="NCBI Taxonomy" id="400777"/>
    <lineage>
        <taxon>Bacteria</taxon>
        <taxon>Bacillati</taxon>
        <taxon>Bacillota</taxon>
        <taxon>Bacilli</taxon>
        <taxon>Bacillales</taxon>
        <taxon>Paenibacillaceae</taxon>
        <taxon>Paenibacillus</taxon>
    </lineage>
</organism>